<dbReference type="Proteomes" id="UP000276133">
    <property type="component" value="Unassembled WGS sequence"/>
</dbReference>
<protein>
    <submittedName>
        <fullName evidence="2">Uncharacterized protein</fullName>
    </submittedName>
</protein>
<name>A0A3M7SNL7_BRAPC</name>
<proteinExistence type="predicted"/>
<dbReference type="OrthoDB" id="10540830at2759"/>
<organism evidence="2 3">
    <name type="scientific">Brachionus plicatilis</name>
    <name type="common">Marine rotifer</name>
    <name type="synonym">Brachionus muelleri</name>
    <dbReference type="NCBI Taxonomy" id="10195"/>
    <lineage>
        <taxon>Eukaryota</taxon>
        <taxon>Metazoa</taxon>
        <taxon>Spiralia</taxon>
        <taxon>Gnathifera</taxon>
        <taxon>Rotifera</taxon>
        <taxon>Eurotatoria</taxon>
        <taxon>Monogononta</taxon>
        <taxon>Pseudotrocha</taxon>
        <taxon>Ploima</taxon>
        <taxon>Brachionidae</taxon>
        <taxon>Brachionus</taxon>
    </lineage>
</organism>
<keyword evidence="3" id="KW-1185">Reference proteome</keyword>
<evidence type="ECO:0000313" key="2">
    <source>
        <dbReference type="EMBL" id="RNA37295.1"/>
    </source>
</evidence>
<feature type="compositionally biased region" description="Low complexity" evidence="1">
    <location>
        <begin position="94"/>
        <end position="105"/>
    </location>
</feature>
<evidence type="ECO:0000313" key="3">
    <source>
        <dbReference type="Proteomes" id="UP000276133"/>
    </source>
</evidence>
<dbReference type="EMBL" id="REGN01001064">
    <property type="protein sequence ID" value="RNA37295.1"/>
    <property type="molecule type" value="Genomic_DNA"/>
</dbReference>
<evidence type="ECO:0000256" key="1">
    <source>
        <dbReference type="SAM" id="MobiDB-lite"/>
    </source>
</evidence>
<feature type="region of interest" description="Disordered" evidence="1">
    <location>
        <begin position="67"/>
        <end position="105"/>
    </location>
</feature>
<feature type="compositionally biased region" description="Polar residues" evidence="1">
    <location>
        <begin position="75"/>
        <end position="93"/>
    </location>
</feature>
<dbReference type="AlphaFoldDB" id="A0A3M7SNL7"/>
<accession>A0A3M7SNL7</accession>
<sequence>MEIHGKYHFKSEQNILRNDALKGLNDLLDTKKKPIFVNEINASNKKKNLFKSQNLQKIEKLELSSPAKQEKKTLQKQYSLQGKVNEINGSKPQSKSNWSRIKSSS</sequence>
<gene>
    <name evidence="2" type="ORF">BpHYR1_011231</name>
</gene>
<reference evidence="2 3" key="1">
    <citation type="journal article" date="2018" name="Sci. Rep.">
        <title>Genomic signatures of local adaptation to the degree of environmental predictability in rotifers.</title>
        <authorList>
            <person name="Franch-Gras L."/>
            <person name="Hahn C."/>
            <person name="Garcia-Roger E.M."/>
            <person name="Carmona M.J."/>
            <person name="Serra M."/>
            <person name="Gomez A."/>
        </authorList>
    </citation>
    <scope>NUCLEOTIDE SEQUENCE [LARGE SCALE GENOMIC DNA]</scope>
    <source>
        <strain evidence="2">HYR1</strain>
    </source>
</reference>
<comment type="caution">
    <text evidence="2">The sequence shown here is derived from an EMBL/GenBank/DDBJ whole genome shotgun (WGS) entry which is preliminary data.</text>
</comment>